<evidence type="ECO:0000256" key="2">
    <source>
        <dbReference type="ARBA" id="ARBA00005752"/>
    </source>
</evidence>
<comment type="caution">
    <text evidence="10">The sequence shown here is derived from an EMBL/GenBank/DDBJ whole genome shotgun (WGS) entry which is preliminary data.</text>
</comment>
<dbReference type="InterPro" id="IPR006426">
    <property type="entry name" value="Asn_synth_AEB"/>
</dbReference>
<dbReference type="InterPro" id="IPR051786">
    <property type="entry name" value="ASN_synthetase/amidase"/>
</dbReference>
<evidence type="ECO:0000256" key="1">
    <source>
        <dbReference type="ARBA" id="ARBA00005187"/>
    </source>
</evidence>
<feature type="site" description="Important for beta-aspartyl-AMP intermediate formation" evidence="7">
    <location>
        <position position="339"/>
    </location>
</feature>
<dbReference type="GO" id="GO:0005829">
    <property type="term" value="C:cytosol"/>
    <property type="evidence" value="ECO:0007669"/>
    <property type="project" value="TreeGrafter"/>
</dbReference>
<keyword evidence="5" id="KW-0067">ATP-binding</keyword>
<keyword evidence="10" id="KW-0436">Ligase</keyword>
<dbReference type="InterPro" id="IPR014729">
    <property type="entry name" value="Rossmann-like_a/b/a_fold"/>
</dbReference>
<evidence type="ECO:0000256" key="7">
    <source>
        <dbReference type="PIRSR" id="PIRSR001589-3"/>
    </source>
</evidence>
<dbReference type="EC" id="6.3.5.4" evidence="3"/>
<dbReference type="EMBL" id="LOCQ01000059">
    <property type="protein sequence ID" value="OBV37775.1"/>
    <property type="molecule type" value="Genomic_DNA"/>
</dbReference>
<evidence type="ECO:0000256" key="4">
    <source>
        <dbReference type="ARBA" id="ARBA00022741"/>
    </source>
</evidence>
<proteinExistence type="inferred from homology"/>
<dbReference type="PATRIC" id="fig|1747903.4.peg.1304"/>
<evidence type="ECO:0000313" key="11">
    <source>
        <dbReference type="Proteomes" id="UP000092713"/>
    </source>
</evidence>
<dbReference type="AlphaFoldDB" id="A0A1A7BZ80"/>
<dbReference type="Gene3D" id="3.40.50.620">
    <property type="entry name" value="HUPs"/>
    <property type="match status" value="1"/>
</dbReference>
<dbReference type="Proteomes" id="UP000092713">
    <property type="component" value="Unassembled WGS sequence"/>
</dbReference>
<feature type="domain" description="Asparagine synthetase" evidence="8">
    <location>
        <begin position="215"/>
        <end position="601"/>
    </location>
</feature>
<sequence>MSGLCGWLGASDESITVMAAPLARFDAAPLQACSSPGGAVAVAAGEGCGHLHQHGDLLIAVWGRPVLDASSVGVAQRLAPLWLARGAAACAALCGEFALAILDGASGQLLLAVDRAGSYPLAYARHAQGVCFASSHDAMLAQPGMRGALDPQALYHYLFFHMVPAPGTAYLGWQRLLPGEYLHVRAGTQCKGSYWSLAFQENTIATFASRQQAFLHTLRLAVESSLGGAAERTGAFLSGGTDSTTIAAIVGQVTGTGARTYSIGFDAPGYDEMDYARLAAAHAGCVHHEYYVTADDVLAAIPAMAAVFDQPFGNASAIPAYYCARMARDDGMTRMLGGDGGDELFGGNERYARQALLSRYERLPAMLRQGLIEPLLFRQGVARPSRLGDKARSYIGQATMALPARLESYNLLQRYGHRTVLEDGFLETIDPGMALACLNSAWWQRPERKLSQINALLALDMRFTLADNDLPKVRKACELAGVEAAFPFLHDAMVAFAASLPPGDKLSGMQLRPFFKQALAGILPKAIVRKKKHGFGLPFGLWLQSHAPLREFAFDNLAQLRQRGIVRPGFIDDLQGRLLLEHPAYHGTMVWILMMLEQWLSAHARGFAAGSAAAATETPCVLDPTA</sequence>
<dbReference type="Pfam" id="PF13537">
    <property type="entry name" value="GATase_7"/>
    <property type="match status" value="1"/>
</dbReference>
<dbReference type="GO" id="GO:0004066">
    <property type="term" value="F:asparagine synthase (glutamine-hydrolyzing) activity"/>
    <property type="evidence" value="ECO:0007669"/>
    <property type="project" value="UniProtKB-EC"/>
</dbReference>
<comment type="similarity">
    <text evidence="2">Belongs to the asparagine synthetase family.</text>
</comment>
<keyword evidence="4" id="KW-0547">Nucleotide-binding</keyword>
<evidence type="ECO:0000256" key="6">
    <source>
        <dbReference type="ARBA" id="ARBA00048741"/>
    </source>
</evidence>
<comment type="pathway">
    <text evidence="1">Amino-acid biosynthesis; L-asparagine biosynthesis; L-asparagine from L-aspartate (L-Gln route): step 1/1.</text>
</comment>
<evidence type="ECO:0000256" key="5">
    <source>
        <dbReference type="ARBA" id="ARBA00022840"/>
    </source>
</evidence>
<dbReference type="Pfam" id="PF00733">
    <property type="entry name" value="Asn_synthase"/>
    <property type="match status" value="1"/>
</dbReference>
<keyword evidence="11" id="KW-1185">Reference proteome</keyword>
<dbReference type="Gene3D" id="3.60.20.10">
    <property type="entry name" value="Glutamine Phosphoribosylpyrophosphate, subunit 1, domain 1"/>
    <property type="match status" value="1"/>
</dbReference>
<gene>
    <name evidence="10" type="ORF">ASR47_100447</name>
</gene>
<dbReference type="PANTHER" id="PTHR43284">
    <property type="entry name" value="ASPARAGINE SYNTHETASE (GLUTAMINE-HYDROLYZING)"/>
    <property type="match status" value="1"/>
</dbReference>
<dbReference type="CDD" id="cd01991">
    <property type="entry name" value="Asn_synthase_B_C"/>
    <property type="match status" value="1"/>
</dbReference>
<dbReference type="PIRSF" id="PIRSF001589">
    <property type="entry name" value="Asn_synthetase_glu-h"/>
    <property type="match status" value="1"/>
</dbReference>
<dbReference type="InterPro" id="IPR001962">
    <property type="entry name" value="Asn_synthase"/>
</dbReference>
<dbReference type="GO" id="GO:0006529">
    <property type="term" value="P:asparagine biosynthetic process"/>
    <property type="evidence" value="ECO:0007669"/>
    <property type="project" value="InterPro"/>
</dbReference>
<protein>
    <recommendedName>
        <fullName evidence="3">asparagine synthase (glutamine-hydrolyzing)</fullName>
        <ecNumber evidence="3">6.3.5.4</ecNumber>
    </recommendedName>
</protein>
<reference evidence="10 11" key="1">
    <citation type="submission" date="2016-04" db="EMBL/GenBank/DDBJ databases">
        <title>Draft genome sequence of Janthinobacterium psychrotolerans sp. nov., isolated from freshwater sediments in Denmark.</title>
        <authorList>
            <person name="Gong X."/>
            <person name="Skrivergaard S."/>
            <person name="Korsgaard B.S."/>
            <person name="Schreiber L."/>
            <person name="Marshall I.P."/>
            <person name="Finster K."/>
            <person name="Schramm A."/>
        </authorList>
    </citation>
    <scope>NUCLEOTIDE SEQUENCE [LARGE SCALE GENOMIC DNA]</scope>
    <source>
        <strain evidence="10 11">S3-2</strain>
    </source>
</reference>
<name>A0A1A7BZ80_9BURK</name>
<accession>A0A1A7BZ80</accession>
<organism evidence="10 11">
    <name type="scientific">Janthinobacterium psychrotolerans</name>
    <dbReference type="NCBI Taxonomy" id="1747903"/>
    <lineage>
        <taxon>Bacteria</taxon>
        <taxon>Pseudomonadati</taxon>
        <taxon>Pseudomonadota</taxon>
        <taxon>Betaproteobacteria</taxon>
        <taxon>Burkholderiales</taxon>
        <taxon>Oxalobacteraceae</taxon>
        <taxon>Janthinobacterium</taxon>
    </lineage>
</organism>
<dbReference type="SUPFAM" id="SSF52402">
    <property type="entry name" value="Adenine nucleotide alpha hydrolases-like"/>
    <property type="match status" value="1"/>
</dbReference>
<dbReference type="STRING" id="1747903.ASR47_100447"/>
<dbReference type="RefSeq" id="WP_082989031.1">
    <property type="nucleotide sequence ID" value="NZ_LOCQ01000059.1"/>
</dbReference>
<dbReference type="InterPro" id="IPR017932">
    <property type="entry name" value="GATase_2_dom"/>
</dbReference>
<dbReference type="PANTHER" id="PTHR43284:SF1">
    <property type="entry name" value="ASPARAGINE SYNTHETASE"/>
    <property type="match status" value="1"/>
</dbReference>
<feature type="domain" description="Glutamine amidotransferase type-2" evidence="9">
    <location>
        <begin position="85"/>
        <end position="140"/>
    </location>
</feature>
<dbReference type="OrthoDB" id="9763290at2"/>
<dbReference type="SUPFAM" id="SSF56235">
    <property type="entry name" value="N-terminal nucleophile aminohydrolases (Ntn hydrolases)"/>
    <property type="match status" value="1"/>
</dbReference>
<evidence type="ECO:0000259" key="8">
    <source>
        <dbReference type="Pfam" id="PF00733"/>
    </source>
</evidence>
<evidence type="ECO:0000259" key="9">
    <source>
        <dbReference type="Pfam" id="PF13537"/>
    </source>
</evidence>
<evidence type="ECO:0000256" key="3">
    <source>
        <dbReference type="ARBA" id="ARBA00012737"/>
    </source>
</evidence>
<comment type="catalytic activity">
    <reaction evidence="6">
        <text>L-aspartate + L-glutamine + ATP + H2O = L-asparagine + L-glutamate + AMP + diphosphate + H(+)</text>
        <dbReference type="Rhea" id="RHEA:12228"/>
        <dbReference type="ChEBI" id="CHEBI:15377"/>
        <dbReference type="ChEBI" id="CHEBI:15378"/>
        <dbReference type="ChEBI" id="CHEBI:29985"/>
        <dbReference type="ChEBI" id="CHEBI:29991"/>
        <dbReference type="ChEBI" id="CHEBI:30616"/>
        <dbReference type="ChEBI" id="CHEBI:33019"/>
        <dbReference type="ChEBI" id="CHEBI:58048"/>
        <dbReference type="ChEBI" id="CHEBI:58359"/>
        <dbReference type="ChEBI" id="CHEBI:456215"/>
        <dbReference type="EC" id="6.3.5.4"/>
    </reaction>
</comment>
<dbReference type="InterPro" id="IPR029055">
    <property type="entry name" value="Ntn_hydrolases_N"/>
</dbReference>
<dbReference type="GO" id="GO:0005524">
    <property type="term" value="F:ATP binding"/>
    <property type="evidence" value="ECO:0007669"/>
    <property type="project" value="UniProtKB-KW"/>
</dbReference>
<evidence type="ECO:0000313" key="10">
    <source>
        <dbReference type="EMBL" id="OBV37775.1"/>
    </source>
</evidence>